<dbReference type="OrthoDB" id="265761at2759"/>
<dbReference type="PANTHER" id="PTHR12475:SF4">
    <property type="entry name" value="PROTEIN THEM6"/>
    <property type="match status" value="1"/>
</dbReference>
<proteinExistence type="inferred from homology"/>
<protein>
    <submittedName>
        <fullName evidence="2">4-hydroxybenzoyl-CoA thioesterase</fullName>
    </submittedName>
</protein>
<dbReference type="InterPro" id="IPR051490">
    <property type="entry name" value="THEM6_lcsJ_thioesterase"/>
</dbReference>
<evidence type="ECO:0000313" key="3">
    <source>
        <dbReference type="Proteomes" id="UP000285405"/>
    </source>
</evidence>
<sequence length="364" mass="41152">MAVAYSIIVRLIISPNSYFHNAKIQHLPLKVIVFLMSWIAVFGTSHPKIPQFITSIFSGPGSYSRILVVFLLIVNLKNFPLIWHLRVWSAILKHCLFDKPKVPQEIAPSTLFLPVITTSRSPLMECDYNFHKSNSTYFSDLDVARSHIICALLEPGIYRIRHNVEERLVLMSDGSPASGRWSFNLGATACNFKKEIGIYEPYEMWSRLLCWDKKWLYFVTHFVKIGTVKPSAYILTDGSWFGKGYRTVKGQGQENQDVDEKAIFASAISKCVVKLGRLTVHPEVLLDAANVLPPRPGGWHSMNGSYPSSSTHSKTTHDLSWEKVIEENERGLKYAQHFAALDGLMDQFSGSQRPALGKFADLIM</sequence>
<name>A0A420I799_9PEZI</name>
<reference evidence="2 3" key="1">
    <citation type="journal article" date="2018" name="BMC Genomics">
        <title>Comparative genome analyses reveal sequence features reflecting distinct modes of host-adaptation between dicot and monocot powdery mildew.</title>
        <authorList>
            <person name="Wu Y."/>
            <person name="Ma X."/>
            <person name="Pan Z."/>
            <person name="Kale S.D."/>
            <person name="Song Y."/>
            <person name="King H."/>
            <person name="Zhang Q."/>
            <person name="Presley C."/>
            <person name="Deng X."/>
            <person name="Wei C.I."/>
            <person name="Xiao S."/>
        </authorList>
    </citation>
    <scope>NUCLEOTIDE SEQUENCE [LARGE SCALE GENOMIC DNA]</scope>
    <source>
        <strain evidence="2">UCSC1</strain>
    </source>
</reference>
<accession>A0A420I799</accession>
<dbReference type="Proteomes" id="UP000285405">
    <property type="component" value="Unassembled WGS sequence"/>
</dbReference>
<comment type="similarity">
    <text evidence="1">Belongs to the lcsJ thioesterase family.</text>
</comment>
<evidence type="ECO:0000256" key="1">
    <source>
        <dbReference type="ARBA" id="ARBA00038476"/>
    </source>
</evidence>
<dbReference type="EMBL" id="MCBR01011874">
    <property type="protein sequence ID" value="RKF65597.1"/>
    <property type="molecule type" value="Genomic_DNA"/>
</dbReference>
<dbReference type="PANTHER" id="PTHR12475">
    <property type="match status" value="1"/>
</dbReference>
<gene>
    <name evidence="2" type="ORF">GcC1_118009</name>
</gene>
<dbReference type="Pfam" id="PF13279">
    <property type="entry name" value="4HBT_2"/>
    <property type="match status" value="1"/>
</dbReference>
<dbReference type="SUPFAM" id="SSF54637">
    <property type="entry name" value="Thioesterase/thiol ester dehydrase-isomerase"/>
    <property type="match status" value="1"/>
</dbReference>
<comment type="caution">
    <text evidence="2">The sequence shown here is derived from an EMBL/GenBank/DDBJ whole genome shotgun (WGS) entry which is preliminary data.</text>
</comment>
<dbReference type="InterPro" id="IPR029069">
    <property type="entry name" value="HotDog_dom_sf"/>
</dbReference>
<organism evidence="2 3">
    <name type="scientific">Golovinomyces cichoracearum</name>
    <dbReference type="NCBI Taxonomy" id="62708"/>
    <lineage>
        <taxon>Eukaryota</taxon>
        <taxon>Fungi</taxon>
        <taxon>Dikarya</taxon>
        <taxon>Ascomycota</taxon>
        <taxon>Pezizomycotina</taxon>
        <taxon>Leotiomycetes</taxon>
        <taxon>Erysiphales</taxon>
        <taxon>Erysiphaceae</taxon>
        <taxon>Golovinomyces</taxon>
    </lineage>
</organism>
<evidence type="ECO:0000313" key="2">
    <source>
        <dbReference type="EMBL" id="RKF65597.1"/>
    </source>
</evidence>
<dbReference type="AlphaFoldDB" id="A0A420I799"/>